<name>I1BU84_RHIO9</name>
<dbReference type="GeneID" id="93611440"/>
<dbReference type="InParanoid" id="I1BU84"/>
<dbReference type="AlphaFoldDB" id="I1BU84"/>
<protein>
    <submittedName>
        <fullName evidence="1">Uncharacterized protein</fullName>
    </submittedName>
</protein>
<evidence type="ECO:0000313" key="2">
    <source>
        <dbReference type="Proteomes" id="UP000009138"/>
    </source>
</evidence>
<reference evidence="1 2" key="1">
    <citation type="journal article" date="2009" name="PLoS Genet.">
        <title>Genomic analysis of the basal lineage fungus Rhizopus oryzae reveals a whole-genome duplication.</title>
        <authorList>
            <person name="Ma L.-J."/>
            <person name="Ibrahim A.S."/>
            <person name="Skory C."/>
            <person name="Grabherr M.G."/>
            <person name="Burger G."/>
            <person name="Butler M."/>
            <person name="Elias M."/>
            <person name="Idnurm A."/>
            <person name="Lang B.F."/>
            <person name="Sone T."/>
            <person name="Abe A."/>
            <person name="Calvo S.E."/>
            <person name="Corrochano L.M."/>
            <person name="Engels R."/>
            <person name="Fu J."/>
            <person name="Hansberg W."/>
            <person name="Kim J.-M."/>
            <person name="Kodira C.D."/>
            <person name="Koehrsen M.J."/>
            <person name="Liu B."/>
            <person name="Miranda-Saavedra D."/>
            <person name="O'Leary S."/>
            <person name="Ortiz-Castellanos L."/>
            <person name="Poulter R."/>
            <person name="Rodriguez-Romero J."/>
            <person name="Ruiz-Herrera J."/>
            <person name="Shen Y.-Q."/>
            <person name="Zeng Q."/>
            <person name="Galagan J."/>
            <person name="Birren B.W."/>
            <person name="Cuomo C.A."/>
            <person name="Wickes B.L."/>
        </authorList>
    </citation>
    <scope>NUCLEOTIDE SEQUENCE [LARGE SCALE GENOMIC DNA]</scope>
    <source>
        <strain evidence="2">RA 99-880 / ATCC MYA-4621 / FGSC 9543 / NRRL 43880</strain>
    </source>
</reference>
<keyword evidence="2" id="KW-1185">Reference proteome</keyword>
<dbReference type="VEuPathDB" id="FungiDB:RO3G_04469"/>
<dbReference type="Proteomes" id="UP000009138">
    <property type="component" value="Unassembled WGS sequence"/>
</dbReference>
<accession>I1BU84</accession>
<evidence type="ECO:0000313" key="1">
    <source>
        <dbReference type="EMBL" id="EIE79764.1"/>
    </source>
</evidence>
<proteinExistence type="predicted"/>
<dbReference type="RefSeq" id="XP_067515160.1">
    <property type="nucleotide sequence ID" value="XM_067659059.1"/>
</dbReference>
<organism evidence="1 2">
    <name type="scientific">Rhizopus delemar (strain RA 99-880 / ATCC MYA-4621 / FGSC 9543 / NRRL 43880)</name>
    <name type="common">Mucormycosis agent</name>
    <name type="synonym">Rhizopus arrhizus var. delemar</name>
    <dbReference type="NCBI Taxonomy" id="246409"/>
    <lineage>
        <taxon>Eukaryota</taxon>
        <taxon>Fungi</taxon>
        <taxon>Fungi incertae sedis</taxon>
        <taxon>Mucoromycota</taxon>
        <taxon>Mucoromycotina</taxon>
        <taxon>Mucoromycetes</taxon>
        <taxon>Mucorales</taxon>
        <taxon>Mucorineae</taxon>
        <taxon>Rhizopodaceae</taxon>
        <taxon>Rhizopus</taxon>
    </lineage>
</organism>
<dbReference type="EMBL" id="CH476734">
    <property type="protein sequence ID" value="EIE79764.1"/>
    <property type="molecule type" value="Genomic_DNA"/>
</dbReference>
<sequence length="125" mass="14544">MLTGITLPYLVFVKWCKNLPADAQIIRHKLEILPSRPFKILKKTVKFDFQNLGSHVDFPNIKKYLGHYTWNELGYMMRDYPHVNSIGSFHLEKKNLIQSCKEDVLARASPLPSPQSLPFFRRSLA</sequence>
<gene>
    <name evidence="1" type="ORF">RO3G_04469</name>
</gene>